<dbReference type="PANTHER" id="PTHR21248:SF22">
    <property type="entry name" value="PHOSPHOLIPASE D"/>
    <property type="match status" value="1"/>
</dbReference>
<evidence type="ECO:0000256" key="1">
    <source>
        <dbReference type="SAM" id="MobiDB-lite"/>
    </source>
</evidence>
<gene>
    <name evidence="3" type="ORF">TWF694_003255</name>
</gene>
<dbReference type="InterPro" id="IPR025202">
    <property type="entry name" value="PLD-like_dom"/>
</dbReference>
<name>A0AAV9X122_9PEZI</name>
<keyword evidence="4" id="KW-1185">Reference proteome</keyword>
<dbReference type="CDD" id="cd00138">
    <property type="entry name" value="PLDc_SF"/>
    <property type="match status" value="1"/>
</dbReference>
<dbReference type="GO" id="GO:0030572">
    <property type="term" value="F:phosphatidyltransferase activity"/>
    <property type="evidence" value="ECO:0007669"/>
    <property type="project" value="UniProtKB-ARBA"/>
</dbReference>
<reference evidence="3 4" key="1">
    <citation type="submission" date="2019-10" db="EMBL/GenBank/DDBJ databases">
        <authorList>
            <person name="Palmer J.M."/>
        </authorList>
    </citation>
    <scope>NUCLEOTIDE SEQUENCE [LARGE SCALE GENOMIC DNA]</scope>
    <source>
        <strain evidence="3 4">TWF694</strain>
    </source>
</reference>
<dbReference type="InterPro" id="IPR001736">
    <property type="entry name" value="PLipase_D/transphosphatidylase"/>
</dbReference>
<feature type="domain" description="PLD phosphodiesterase" evidence="2">
    <location>
        <begin position="234"/>
        <end position="261"/>
    </location>
</feature>
<organism evidence="3 4">
    <name type="scientific">Orbilia ellipsospora</name>
    <dbReference type="NCBI Taxonomy" id="2528407"/>
    <lineage>
        <taxon>Eukaryota</taxon>
        <taxon>Fungi</taxon>
        <taxon>Dikarya</taxon>
        <taxon>Ascomycota</taxon>
        <taxon>Pezizomycotina</taxon>
        <taxon>Orbiliomycetes</taxon>
        <taxon>Orbiliales</taxon>
        <taxon>Orbiliaceae</taxon>
        <taxon>Orbilia</taxon>
    </lineage>
</organism>
<dbReference type="AlphaFoldDB" id="A0AAV9X122"/>
<dbReference type="SUPFAM" id="SSF56024">
    <property type="entry name" value="Phospholipase D/nuclease"/>
    <property type="match status" value="2"/>
</dbReference>
<proteinExistence type="predicted"/>
<feature type="domain" description="PLD phosphodiesterase" evidence="2">
    <location>
        <begin position="483"/>
        <end position="510"/>
    </location>
</feature>
<feature type="compositionally biased region" description="Low complexity" evidence="1">
    <location>
        <begin position="11"/>
        <end position="25"/>
    </location>
</feature>
<sequence length="588" mass="65133">MATPTSPQMDASAPSRPSSAGPESPVNHHVAPFKRFKQMYKDRSPSVVESLSSATGYSPDPTAPVISPSAEELAEIRSSKSFKGLEVSELFGKIYFNVLRSLEANPAGNITSFRTIGSCGTVPLTIVSTVPEIADHYHILILNAKLDILIFSNFWKDSYASRKIGDALKELSRRRESSDKRKIVVKIMFDRGSASHVLYPRVKVEEAERVTLGLPAKKDIPNINLEVVNYHNFPLGTLHSKFMVIDRKVAVINSCNIQDNSNLEMMCQFEGPIVESIYEHGILTWGEPIGYPLPSLEAHESSKSSDSEEFPAAVPVVSRTMNDVNEILNKSLKQNTSYQATDDLADRPFMSHVRHSTDLFPMALVNRAPYAPPGNVSINTPQNVAWLSGVEFAESKIYIQTPDLNAPPIMSALVDAVKRGVDVTIVLCLGYNDLGEMLPLQGGHNENIVAKMKEQLTEEEKKRLKVYWYVGRDMTRPIHATKQVRTCHIKLMIVDERIGIQGSGNQDTQSWFHSQETNCMIESQEVCQSWMKQLAANQNSFKHGLGSDIDGVWRDEAGNIAKDSIGVNTGVNAWYRGAFALISGKIGL</sequence>
<dbReference type="Proteomes" id="UP001365542">
    <property type="component" value="Unassembled WGS sequence"/>
</dbReference>
<evidence type="ECO:0000313" key="4">
    <source>
        <dbReference type="Proteomes" id="UP001365542"/>
    </source>
</evidence>
<dbReference type="PANTHER" id="PTHR21248">
    <property type="entry name" value="CARDIOLIPIN SYNTHASE"/>
    <property type="match status" value="1"/>
</dbReference>
<feature type="region of interest" description="Disordered" evidence="1">
    <location>
        <begin position="1"/>
        <end position="28"/>
    </location>
</feature>
<dbReference type="EMBL" id="JAVHJO010000012">
    <property type="protein sequence ID" value="KAK6532093.1"/>
    <property type="molecule type" value="Genomic_DNA"/>
</dbReference>
<accession>A0AAV9X122</accession>
<dbReference type="Pfam" id="PF13091">
    <property type="entry name" value="PLDc_2"/>
    <property type="match status" value="1"/>
</dbReference>
<evidence type="ECO:0000259" key="2">
    <source>
        <dbReference type="PROSITE" id="PS50035"/>
    </source>
</evidence>
<comment type="caution">
    <text evidence="3">The sequence shown here is derived from an EMBL/GenBank/DDBJ whole genome shotgun (WGS) entry which is preliminary data.</text>
</comment>
<dbReference type="PROSITE" id="PS50035">
    <property type="entry name" value="PLD"/>
    <property type="match status" value="2"/>
</dbReference>
<evidence type="ECO:0000313" key="3">
    <source>
        <dbReference type="EMBL" id="KAK6532093.1"/>
    </source>
</evidence>
<protein>
    <recommendedName>
        <fullName evidence="2">PLD phosphodiesterase domain-containing protein</fullName>
    </recommendedName>
</protein>
<dbReference type="Gene3D" id="3.30.870.10">
    <property type="entry name" value="Endonuclease Chain A"/>
    <property type="match status" value="2"/>
</dbReference>
<dbReference type="GO" id="GO:0032049">
    <property type="term" value="P:cardiolipin biosynthetic process"/>
    <property type="evidence" value="ECO:0007669"/>
    <property type="project" value="UniProtKB-ARBA"/>
</dbReference>